<name>A0A3B7R788_9BACT</name>
<keyword evidence="18" id="KW-1185">Reference proteome</keyword>
<evidence type="ECO:0000256" key="7">
    <source>
        <dbReference type="ARBA" id="ARBA00022519"/>
    </source>
</evidence>
<evidence type="ECO:0000256" key="15">
    <source>
        <dbReference type="SAM" id="Phobius"/>
    </source>
</evidence>
<evidence type="ECO:0000256" key="2">
    <source>
        <dbReference type="ARBA" id="ARBA00008224"/>
    </source>
</evidence>
<evidence type="ECO:0000313" key="17">
    <source>
        <dbReference type="EMBL" id="AYA39090.1"/>
    </source>
</evidence>
<evidence type="ECO:0000256" key="3">
    <source>
        <dbReference type="ARBA" id="ARBA00017053"/>
    </source>
</evidence>
<evidence type="ECO:0000256" key="5">
    <source>
        <dbReference type="ARBA" id="ARBA00022466"/>
    </source>
</evidence>
<evidence type="ECO:0000256" key="6">
    <source>
        <dbReference type="ARBA" id="ARBA00022475"/>
    </source>
</evidence>
<keyword evidence="4" id="KW-0813">Transport</keyword>
<dbReference type="CDD" id="cd00371">
    <property type="entry name" value="HMA"/>
    <property type="match status" value="1"/>
</dbReference>
<dbReference type="NCBIfam" id="NF033556">
    <property type="entry name" value="MerTP_fusion"/>
    <property type="match status" value="1"/>
</dbReference>
<evidence type="ECO:0000259" key="16">
    <source>
        <dbReference type="PROSITE" id="PS50846"/>
    </source>
</evidence>
<evidence type="ECO:0000256" key="4">
    <source>
        <dbReference type="ARBA" id="ARBA00022448"/>
    </source>
</evidence>
<dbReference type="GO" id="GO:0005886">
    <property type="term" value="C:plasma membrane"/>
    <property type="evidence" value="ECO:0007669"/>
    <property type="project" value="UniProtKB-SubCell"/>
</dbReference>
<keyword evidence="8 15" id="KW-0812">Transmembrane</keyword>
<organism evidence="17 18">
    <name type="scientific">Hymenobacter oligotrophus</name>
    <dbReference type="NCBI Taxonomy" id="2319843"/>
    <lineage>
        <taxon>Bacteria</taxon>
        <taxon>Pseudomonadati</taxon>
        <taxon>Bacteroidota</taxon>
        <taxon>Cytophagia</taxon>
        <taxon>Cytophagales</taxon>
        <taxon>Hymenobacteraceae</taxon>
        <taxon>Hymenobacter</taxon>
    </lineage>
</organism>
<keyword evidence="9" id="KW-0479">Metal-binding</keyword>
<evidence type="ECO:0000256" key="9">
    <source>
        <dbReference type="ARBA" id="ARBA00022723"/>
    </source>
</evidence>
<keyword evidence="5" id="KW-0475">Mercuric resistance</keyword>
<proteinExistence type="inferred from homology"/>
<dbReference type="Gene3D" id="3.30.70.100">
    <property type="match status" value="1"/>
</dbReference>
<dbReference type="Gene3D" id="1.10.287.910">
    <property type="entry name" value="bacterial mercury transporter, merf"/>
    <property type="match status" value="1"/>
</dbReference>
<comment type="similarity">
    <text evidence="2">Belongs to the MerT family.</text>
</comment>
<dbReference type="GO" id="GO:0046872">
    <property type="term" value="F:metal ion binding"/>
    <property type="evidence" value="ECO:0007669"/>
    <property type="project" value="UniProtKB-KW"/>
</dbReference>
<dbReference type="InterPro" id="IPR017969">
    <property type="entry name" value="Heavy-metal-associated_CS"/>
</dbReference>
<evidence type="ECO:0000256" key="14">
    <source>
        <dbReference type="ARBA" id="ARBA00045720"/>
    </source>
</evidence>
<keyword evidence="6" id="KW-1003">Cell membrane</keyword>
<dbReference type="InterPro" id="IPR006121">
    <property type="entry name" value="HMA_dom"/>
</dbReference>
<evidence type="ECO:0000256" key="1">
    <source>
        <dbReference type="ARBA" id="ARBA00004429"/>
    </source>
</evidence>
<evidence type="ECO:0000256" key="11">
    <source>
        <dbReference type="ARBA" id="ARBA00022989"/>
    </source>
</evidence>
<gene>
    <name evidence="17" type="primary">merTP</name>
    <name evidence="17" type="ORF">D3Y59_18065</name>
</gene>
<dbReference type="OrthoDB" id="1493145at2"/>
<accession>A0A3B7R788</accession>
<feature type="domain" description="HMA" evidence="16">
    <location>
        <begin position="134"/>
        <end position="200"/>
    </location>
</feature>
<reference evidence="17 18" key="1">
    <citation type="submission" date="2018-09" db="EMBL/GenBank/DDBJ databases">
        <title>Hymenobacter medium sp. nov., isolated from R2A medium.</title>
        <authorList>
            <person name="Yingchao G."/>
        </authorList>
    </citation>
    <scope>NUCLEOTIDE SEQUENCE [LARGE SCALE GENOMIC DNA]</scope>
    <source>
        <strain evidence="18">sh-6</strain>
        <plasmid evidence="17 18">unnamed3</plasmid>
    </source>
</reference>
<dbReference type="Proteomes" id="UP000262802">
    <property type="component" value="Plasmid unnamed3"/>
</dbReference>
<keyword evidence="7" id="KW-0997">Cell inner membrane</keyword>
<sequence>MSKTNQSLLGTGLLAALAASLCCITPLLAVVGGLGASAASFSWLAPFRPFLVALTVGVLAFAWYQALKPAGIEDDCGCAVSSQKPVLQSKAFLGFVTVLATVLLAFPYYGTYLQPQAAVAPTSPASTAESPVWQTASYRIKGMTCEACARHVEQAVQRLPGVQSVTVSYDQATALVRFDATKSPVAQVQQAINGTGYHIVPSR</sequence>
<evidence type="ECO:0000256" key="10">
    <source>
        <dbReference type="ARBA" id="ARBA00022914"/>
    </source>
</evidence>
<evidence type="ECO:0000256" key="12">
    <source>
        <dbReference type="ARBA" id="ARBA00023136"/>
    </source>
</evidence>
<dbReference type="PANTHER" id="PTHR46594:SF4">
    <property type="entry name" value="P-TYPE CATION-TRANSPORTING ATPASE"/>
    <property type="match status" value="1"/>
</dbReference>
<dbReference type="AlphaFoldDB" id="A0A3B7R788"/>
<comment type="subcellular location">
    <subcellularLocation>
        <location evidence="1">Cell inner membrane</location>
        <topology evidence="1">Multi-pass membrane protein</topology>
    </subcellularLocation>
</comment>
<feature type="transmembrane region" description="Helical" evidence="15">
    <location>
        <begin position="91"/>
        <end position="109"/>
    </location>
</feature>
<dbReference type="RefSeq" id="WP_119446616.1">
    <property type="nucleotide sequence ID" value="NZ_CP032320.1"/>
</dbReference>
<evidence type="ECO:0000256" key="8">
    <source>
        <dbReference type="ARBA" id="ARBA00022692"/>
    </source>
</evidence>
<dbReference type="Pfam" id="PF00403">
    <property type="entry name" value="HMA"/>
    <property type="match status" value="1"/>
</dbReference>
<dbReference type="PANTHER" id="PTHR46594">
    <property type="entry name" value="P-TYPE CATION-TRANSPORTING ATPASE"/>
    <property type="match status" value="1"/>
</dbReference>
<dbReference type="EMBL" id="CP032320">
    <property type="protein sequence ID" value="AYA39090.1"/>
    <property type="molecule type" value="Genomic_DNA"/>
</dbReference>
<keyword evidence="17" id="KW-0614">Plasmid</keyword>
<dbReference type="InterPro" id="IPR036163">
    <property type="entry name" value="HMA_dom_sf"/>
</dbReference>
<evidence type="ECO:0000256" key="13">
    <source>
        <dbReference type="ARBA" id="ARBA00030934"/>
    </source>
</evidence>
<dbReference type="GO" id="GO:0015097">
    <property type="term" value="F:mercury ion transmembrane transporter activity"/>
    <property type="evidence" value="ECO:0007669"/>
    <property type="project" value="InterPro"/>
</dbReference>
<protein>
    <recommendedName>
        <fullName evidence="3">Mercuric transport protein MerT</fullName>
    </recommendedName>
    <alternativeName>
        <fullName evidence="13">Mercury ion transport protein</fullName>
    </alternativeName>
</protein>
<keyword evidence="12 15" id="KW-0472">Membrane</keyword>
<dbReference type="FunFam" id="3.30.70.100:FF:000001">
    <property type="entry name" value="ATPase copper transporting beta"/>
    <property type="match status" value="1"/>
</dbReference>
<comment type="function">
    <text evidence="14">Involved in mercury resistance. Probably transfers a mercuric ion from the periplasmic Hg(2+)-binding protein MerP to the cytoplasmic mercuric reductase MerA.</text>
</comment>
<dbReference type="PROSITE" id="PS01047">
    <property type="entry name" value="HMA_1"/>
    <property type="match status" value="1"/>
</dbReference>
<dbReference type="SUPFAM" id="SSF55008">
    <property type="entry name" value="HMA, heavy metal-associated domain"/>
    <property type="match status" value="1"/>
</dbReference>
<geneLocation type="plasmid" evidence="17 18">
    <name>unnamed3</name>
</geneLocation>
<keyword evidence="10" id="KW-0476">Mercury</keyword>
<dbReference type="PROSITE" id="PS50846">
    <property type="entry name" value="HMA_2"/>
    <property type="match status" value="1"/>
</dbReference>
<dbReference type="Pfam" id="PF02411">
    <property type="entry name" value="MerT"/>
    <property type="match status" value="1"/>
</dbReference>
<keyword evidence="11 15" id="KW-1133">Transmembrane helix</keyword>
<feature type="transmembrane region" description="Helical" evidence="15">
    <location>
        <begin position="45"/>
        <end position="64"/>
    </location>
</feature>
<dbReference type="KEGG" id="hyh:D3Y59_18065"/>
<dbReference type="InterPro" id="IPR003457">
    <property type="entry name" value="Transprt_MerT"/>
</dbReference>
<evidence type="ECO:0000313" key="18">
    <source>
        <dbReference type="Proteomes" id="UP000262802"/>
    </source>
</evidence>